<feature type="transmembrane region" description="Helical" evidence="1">
    <location>
        <begin position="123"/>
        <end position="151"/>
    </location>
</feature>
<gene>
    <name evidence="2" type="ORF">BDV38DRAFT_51804</name>
</gene>
<accession>A0A5N6T159</accession>
<dbReference type="EMBL" id="ML743566">
    <property type="protein sequence ID" value="KAE8139434.1"/>
    <property type="molecule type" value="Genomic_DNA"/>
</dbReference>
<feature type="transmembrane region" description="Helical" evidence="1">
    <location>
        <begin position="81"/>
        <end position="111"/>
    </location>
</feature>
<reference evidence="2 3" key="1">
    <citation type="submission" date="2019-04" db="EMBL/GenBank/DDBJ databases">
        <title>Friends and foes A comparative genomics study of 23 Aspergillus species from section Flavi.</title>
        <authorList>
            <consortium name="DOE Joint Genome Institute"/>
            <person name="Kjaerbolling I."/>
            <person name="Vesth T."/>
            <person name="Frisvad J.C."/>
            <person name="Nybo J.L."/>
            <person name="Theobald S."/>
            <person name="Kildgaard S."/>
            <person name="Isbrandt T."/>
            <person name="Kuo A."/>
            <person name="Sato A."/>
            <person name="Lyhne E.K."/>
            <person name="Kogle M.E."/>
            <person name="Wiebenga A."/>
            <person name="Kun R.S."/>
            <person name="Lubbers R.J."/>
            <person name="Makela M.R."/>
            <person name="Barry K."/>
            <person name="Chovatia M."/>
            <person name="Clum A."/>
            <person name="Daum C."/>
            <person name="Haridas S."/>
            <person name="He G."/>
            <person name="LaButti K."/>
            <person name="Lipzen A."/>
            <person name="Mondo S."/>
            <person name="Riley R."/>
            <person name="Salamov A."/>
            <person name="Simmons B.A."/>
            <person name="Magnuson J.K."/>
            <person name="Henrissat B."/>
            <person name="Mortensen U.H."/>
            <person name="Larsen T.O."/>
            <person name="Devries R.P."/>
            <person name="Grigoriev I.V."/>
            <person name="Machida M."/>
            <person name="Baker S.E."/>
            <person name="Andersen M.R."/>
        </authorList>
    </citation>
    <scope>NUCLEOTIDE SEQUENCE [LARGE SCALE GENOMIC DNA]</scope>
    <source>
        <strain evidence="2 3">CBS 117625</strain>
    </source>
</reference>
<dbReference type="RefSeq" id="XP_031915497.1">
    <property type="nucleotide sequence ID" value="XM_032063474.1"/>
</dbReference>
<dbReference type="AlphaFoldDB" id="A0A5N6T159"/>
<evidence type="ECO:0000313" key="3">
    <source>
        <dbReference type="Proteomes" id="UP000325672"/>
    </source>
</evidence>
<proteinExistence type="predicted"/>
<keyword evidence="3" id="KW-1185">Reference proteome</keyword>
<sequence length="166" mass="18571">MVIAGADLNIDFMYPGLSGESKGGLEVVSVVHTNMLNVEVFCGLGLISESWGRARESPFSCSERVRFLGIFFFLINTPTSWLSGVIFCFLLNFWLCLFLSFLFLGGLWLSAYFKETPLGCKGWLYYLSCSNCPCHHCIAVVSLLVVLCLTYKSSVASNKKYRRKSV</sequence>
<name>A0A5N6T159_ASPPS</name>
<dbReference type="Proteomes" id="UP000325672">
    <property type="component" value="Unassembled WGS sequence"/>
</dbReference>
<protein>
    <submittedName>
        <fullName evidence="2">Uncharacterized protein</fullName>
    </submittedName>
</protein>
<organism evidence="2 3">
    <name type="scientific">Aspergillus pseudotamarii</name>
    <dbReference type="NCBI Taxonomy" id="132259"/>
    <lineage>
        <taxon>Eukaryota</taxon>
        <taxon>Fungi</taxon>
        <taxon>Dikarya</taxon>
        <taxon>Ascomycota</taxon>
        <taxon>Pezizomycotina</taxon>
        <taxon>Eurotiomycetes</taxon>
        <taxon>Eurotiomycetidae</taxon>
        <taxon>Eurotiales</taxon>
        <taxon>Aspergillaceae</taxon>
        <taxon>Aspergillus</taxon>
        <taxon>Aspergillus subgen. Circumdati</taxon>
    </lineage>
</organism>
<evidence type="ECO:0000313" key="2">
    <source>
        <dbReference type="EMBL" id="KAE8139434.1"/>
    </source>
</evidence>
<dbReference type="GeneID" id="43647684"/>
<keyword evidence="1" id="KW-0472">Membrane</keyword>
<evidence type="ECO:0000256" key="1">
    <source>
        <dbReference type="SAM" id="Phobius"/>
    </source>
</evidence>
<keyword evidence="1" id="KW-1133">Transmembrane helix</keyword>
<keyword evidence="1" id="KW-0812">Transmembrane</keyword>